<sequence>MSLSVIGSNATTNLKNLFKAPMEAVIEADIQLCQSISQFILEFGFNDVQKDGELGDLKVVSFDYPDDDGHIATVTIPVLSLIQLPLLQIKDADFDMNVKLFTFYDDNNTPANNDEFSFLNPDKKPSLPICKVQGALAPEGNGLQESMKSNMKVTLKMVQSDMPGGLINILSMLNNMPQLKKRDNRPNND</sequence>
<gene>
    <name evidence="1" type="ORF">FUAX_53270</name>
</gene>
<protein>
    <recommendedName>
        <fullName evidence="3">DUF2589 domain-containing protein</fullName>
    </recommendedName>
</protein>
<keyword evidence="1" id="KW-0614">Plasmid</keyword>
<keyword evidence="2" id="KW-1185">Reference proteome</keyword>
<dbReference type="Pfam" id="PF11655">
    <property type="entry name" value="DUF2589"/>
    <property type="match status" value="1"/>
</dbReference>
<proteinExistence type="predicted"/>
<organism evidence="1 2">
    <name type="scientific">Fulvitalea axinellae</name>
    <dbReference type="NCBI Taxonomy" id="1182444"/>
    <lineage>
        <taxon>Bacteria</taxon>
        <taxon>Pseudomonadati</taxon>
        <taxon>Bacteroidota</taxon>
        <taxon>Cytophagia</taxon>
        <taxon>Cytophagales</taxon>
        <taxon>Persicobacteraceae</taxon>
        <taxon>Fulvitalea</taxon>
    </lineage>
</organism>
<dbReference type="RefSeq" id="WP_338396130.1">
    <property type="nucleotide sequence ID" value="NZ_AP025322.1"/>
</dbReference>
<reference evidence="1 2" key="1">
    <citation type="submission" date="2021-12" db="EMBL/GenBank/DDBJ databases">
        <title>Genome sequencing of bacteria with rrn-lacking chromosome and rrn-plasmid.</title>
        <authorList>
            <person name="Anda M."/>
            <person name="Iwasaki W."/>
        </authorList>
    </citation>
    <scope>NUCLEOTIDE SEQUENCE [LARGE SCALE GENOMIC DNA]</scope>
    <source>
        <strain evidence="1 2">DSM 100852</strain>
        <plasmid evidence="1 2">pFA8</plasmid>
    </source>
</reference>
<dbReference type="Proteomes" id="UP001348817">
    <property type="component" value="Plasmid pFA8"/>
</dbReference>
<name>A0AAU9DNW2_9BACT</name>
<geneLocation type="plasmid" evidence="1 2">
    <name>pFA8</name>
</geneLocation>
<dbReference type="KEGG" id="fax:FUAX_53270"/>
<evidence type="ECO:0008006" key="3">
    <source>
        <dbReference type="Google" id="ProtNLM"/>
    </source>
</evidence>
<dbReference type="EMBL" id="AP025322">
    <property type="protein sequence ID" value="BDD12895.1"/>
    <property type="molecule type" value="Genomic_DNA"/>
</dbReference>
<dbReference type="AlphaFoldDB" id="A0AAU9DNW2"/>
<accession>A0AAU9DNW2</accession>
<evidence type="ECO:0000313" key="1">
    <source>
        <dbReference type="EMBL" id="BDD12895.1"/>
    </source>
</evidence>
<evidence type="ECO:0000313" key="2">
    <source>
        <dbReference type="Proteomes" id="UP001348817"/>
    </source>
</evidence>
<dbReference type="InterPro" id="IPR024510">
    <property type="entry name" value="DUF2589"/>
</dbReference>